<evidence type="ECO:0000313" key="3">
    <source>
        <dbReference type="Proteomes" id="UP001269061"/>
    </source>
</evidence>
<feature type="transmembrane region" description="Helical" evidence="1">
    <location>
        <begin position="34"/>
        <end position="55"/>
    </location>
</feature>
<keyword evidence="1" id="KW-0472">Membrane</keyword>
<feature type="transmembrane region" description="Helical" evidence="1">
    <location>
        <begin position="12"/>
        <end position="28"/>
    </location>
</feature>
<accession>A0ABU3FE73</accession>
<reference evidence="2 3" key="1">
    <citation type="submission" date="2023-03" db="EMBL/GenBank/DDBJ databases">
        <authorList>
            <person name="Shen W."/>
            <person name="Cai J."/>
        </authorList>
    </citation>
    <scope>NUCLEOTIDE SEQUENCE [LARGE SCALE GENOMIC DNA]</scope>
    <source>
        <strain evidence="2 3">Y59</strain>
    </source>
</reference>
<dbReference type="Proteomes" id="UP001269061">
    <property type="component" value="Unassembled WGS sequence"/>
</dbReference>
<sequence>MGNKKENKEKTKWLFILFLAIVSFILAFTTQQLIFNLIAIVLAIFVYKYGNPVLFKEYDERRKQKYQAAMQVREAAQTAITSKKIFKK</sequence>
<keyword evidence="3" id="KW-1185">Reference proteome</keyword>
<keyword evidence="1" id="KW-1133">Transmembrane helix</keyword>
<name>A0ABU3FE73_9ENTE</name>
<dbReference type="RefSeq" id="WP_067625169.1">
    <property type="nucleotide sequence ID" value="NZ_BAAAXL010000050.1"/>
</dbReference>
<gene>
    <name evidence="2" type="ORF">P7H46_00665</name>
</gene>
<protein>
    <submittedName>
        <fullName evidence="2">Uncharacterized protein</fullName>
    </submittedName>
</protein>
<evidence type="ECO:0000256" key="1">
    <source>
        <dbReference type="SAM" id="Phobius"/>
    </source>
</evidence>
<proteinExistence type="predicted"/>
<organism evidence="2 3">
    <name type="scientific">Enterococcus pseudoavium</name>
    <dbReference type="NCBI Taxonomy" id="44007"/>
    <lineage>
        <taxon>Bacteria</taxon>
        <taxon>Bacillati</taxon>
        <taxon>Bacillota</taxon>
        <taxon>Bacilli</taxon>
        <taxon>Lactobacillales</taxon>
        <taxon>Enterococcaceae</taxon>
        <taxon>Enterococcus</taxon>
    </lineage>
</organism>
<evidence type="ECO:0000313" key="2">
    <source>
        <dbReference type="EMBL" id="MDT2769343.1"/>
    </source>
</evidence>
<keyword evidence="1" id="KW-0812">Transmembrane</keyword>
<comment type="caution">
    <text evidence="2">The sequence shown here is derived from an EMBL/GenBank/DDBJ whole genome shotgun (WGS) entry which is preliminary data.</text>
</comment>
<dbReference type="EMBL" id="JARQAZ010000001">
    <property type="protein sequence ID" value="MDT2769343.1"/>
    <property type="molecule type" value="Genomic_DNA"/>
</dbReference>